<dbReference type="PANTHER" id="PTHR22916:SF3">
    <property type="entry name" value="UDP-GLCNAC:BETAGAL BETA-1,3-N-ACETYLGLUCOSAMINYLTRANSFERASE-LIKE PROTEIN 1"/>
    <property type="match status" value="1"/>
</dbReference>
<dbReference type="AlphaFoldDB" id="A0AAW6FVU2"/>
<feature type="domain" description="Glycosyltransferase 2-like" evidence="1">
    <location>
        <begin position="7"/>
        <end position="124"/>
    </location>
</feature>
<accession>A0AAW6FVU2</accession>
<sequence>MEEKIAIVIPAYKCRFLRQTLDSIVVQTCRSFTVYIGDDASPQNLKEIVSDYADKMNIVYRRFDTNLGGVDLPGHWDRCIALAKEPVIWFFSDDDLMPQDGVERIIKALECYGTRHGMFRFPLAVIDENGKIIHKNPSLQEYPVSGYQFLLDKLEGRIYSAACEYVFTRDIYERIGGFVKFPLAWCSDDAT</sequence>
<dbReference type="Pfam" id="PF00535">
    <property type="entry name" value="Glycos_transf_2"/>
    <property type="match status" value="1"/>
</dbReference>
<proteinExistence type="predicted"/>
<comment type="caution">
    <text evidence="2">The sequence shown here is derived from an EMBL/GenBank/DDBJ whole genome shotgun (WGS) entry which is preliminary data.</text>
</comment>
<dbReference type="InterPro" id="IPR001173">
    <property type="entry name" value="Glyco_trans_2-like"/>
</dbReference>
<evidence type="ECO:0000259" key="1">
    <source>
        <dbReference type="Pfam" id="PF00535"/>
    </source>
</evidence>
<gene>
    <name evidence="2" type="ORF">POY80_01205</name>
</gene>
<protein>
    <submittedName>
        <fullName evidence="2">Glycosyltransferase family 2 protein</fullName>
    </submittedName>
</protein>
<organism evidence="2 3">
    <name type="scientific">Bacteroides uniformis</name>
    <dbReference type="NCBI Taxonomy" id="820"/>
    <lineage>
        <taxon>Bacteria</taxon>
        <taxon>Pseudomonadati</taxon>
        <taxon>Bacteroidota</taxon>
        <taxon>Bacteroidia</taxon>
        <taxon>Bacteroidales</taxon>
        <taxon>Bacteroidaceae</taxon>
        <taxon>Bacteroides</taxon>
    </lineage>
</organism>
<dbReference type="InterPro" id="IPR029044">
    <property type="entry name" value="Nucleotide-diphossugar_trans"/>
</dbReference>
<dbReference type="Proteomes" id="UP001218502">
    <property type="component" value="Unassembled WGS sequence"/>
</dbReference>
<name>A0AAW6FVU2_BACUN</name>
<dbReference type="PANTHER" id="PTHR22916">
    <property type="entry name" value="GLYCOSYLTRANSFERASE"/>
    <property type="match status" value="1"/>
</dbReference>
<dbReference type="EMBL" id="JAQNQY010000001">
    <property type="protein sequence ID" value="MDC1751062.1"/>
    <property type="molecule type" value="Genomic_DNA"/>
</dbReference>
<dbReference type="GO" id="GO:0016758">
    <property type="term" value="F:hexosyltransferase activity"/>
    <property type="evidence" value="ECO:0007669"/>
    <property type="project" value="UniProtKB-ARBA"/>
</dbReference>
<dbReference type="Gene3D" id="3.90.550.10">
    <property type="entry name" value="Spore Coat Polysaccharide Biosynthesis Protein SpsA, Chain A"/>
    <property type="match status" value="1"/>
</dbReference>
<dbReference type="SUPFAM" id="SSF53448">
    <property type="entry name" value="Nucleotide-diphospho-sugar transferases"/>
    <property type="match status" value="1"/>
</dbReference>
<evidence type="ECO:0000313" key="2">
    <source>
        <dbReference type="EMBL" id="MDC1751062.1"/>
    </source>
</evidence>
<evidence type="ECO:0000313" key="3">
    <source>
        <dbReference type="Proteomes" id="UP001218502"/>
    </source>
</evidence>
<reference evidence="2" key="1">
    <citation type="submission" date="2022-10" db="EMBL/GenBank/DDBJ databases">
        <title>Human gut microbiome strain richness.</title>
        <authorList>
            <person name="Chen-Liaw A."/>
        </authorList>
    </citation>
    <scope>NUCLEOTIDE SEQUENCE</scope>
    <source>
        <strain evidence="2">A1_m1001262Bd0_191120</strain>
    </source>
</reference>